<protein>
    <submittedName>
        <fullName evidence="2">DgyrCDS3369</fullName>
    </submittedName>
</protein>
<proteinExistence type="predicted"/>
<gene>
    <name evidence="2" type="ORF">DGYR_LOCUS3094</name>
</gene>
<reference evidence="2 3" key="1">
    <citation type="submission" date="2020-08" db="EMBL/GenBank/DDBJ databases">
        <authorList>
            <person name="Hejnol A."/>
        </authorList>
    </citation>
    <scope>NUCLEOTIDE SEQUENCE [LARGE SCALE GENOMIC DNA]</scope>
</reference>
<evidence type="ECO:0000313" key="2">
    <source>
        <dbReference type="EMBL" id="CAD5114226.1"/>
    </source>
</evidence>
<keyword evidence="3" id="KW-1185">Reference proteome</keyword>
<name>A0A7I8VG11_9ANNE</name>
<organism evidence="2 3">
    <name type="scientific">Dimorphilus gyrociliatus</name>
    <dbReference type="NCBI Taxonomy" id="2664684"/>
    <lineage>
        <taxon>Eukaryota</taxon>
        <taxon>Metazoa</taxon>
        <taxon>Spiralia</taxon>
        <taxon>Lophotrochozoa</taxon>
        <taxon>Annelida</taxon>
        <taxon>Polychaeta</taxon>
        <taxon>Polychaeta incertae sedis</taxon>
        <taxon>Dinophilidae</taxon>
        <taxon>Dimorphilus</taxon>
    </lineage>
</organism>
<feature type="region of interest" description="Disordered" evidence="1">
    <location>
        <begin position="56"/>
        <end position="109"/>
    </location>
</feature>
<accession>A0A7I8VG11</accession>
<dbReference type="EMBL" id="CAJFCJ010000005">
    <property type="protein sequence ID" value="CAD5114226.1"/>
    <property type="molecule type" value="Genomic_DNA"/>
</dbReference>
<evidence type="ECO:0000256" key="1">
    <source>
        <dbReference type="SAM" id="MobiDB-lite"/>
    </source>
</evidence>
<sequence>MQALSTHKSATGVNRKKKELSSKMGEQLSNQVANMKEQLNDILKGSEKKGSIVRRAAMGLKERLKSPLRIRTSGKENKENITPRSSKSQKSKGIKTSLKKSAPSPVSLSRQVLQNVAKSSKVINDTSVWTATEDEDEDTTFRVNIDNISAISKQSTETNRQQKSVLDATGRMCSTFSYPLHSTLAYPQNSTRIDFDPPSFLPPLSQRGEPEGCENVTPVKKSVSGQPVVRQRKRKCFGTDEIRHRCKSLRRTDIVETDDEDELRIYDLTERVNNASINATRSSPPAFEDLESTIVARRSPLRKCDLRSLGTGASCRGTPASSYCSSRRRRRTHMQTLARL</sequence>
<feature type="compositionally biased region" description="Polar residues" evidence="1">
    <location>
        <begin position="1"/>
        <end position="12"/>
    </location>
</feature>
<dbReference type="Proteomes" id="UP000549394">
    <property type="component" value="Unassembled WGS sequence"/>
</dbReference>
<evidence type="ECO:0000313" key="3">
    <source>
        <dbReference type="Proteomes" id="UP000549394"/>
    </source>
</evidence>
<dbReference type="AlphaFoldDB" id="A0A7I8VG11"/>
<comment type="caution">
    <text evidence="2">The sequence shown here is derived from an EMBL/GenBank/DDBJ whole genome shotgun (WGS) entry which is preliminary data.</text>
</comment>
<feature type="region of interest" description="Disordered" evidence="1">
    <location>
        <begin position="1"/>
        <end position="33"/>
    </location>
</feature>